<gene>
    <name evidence="1" type="ORF">PYW08_009576</name>
</gene>
<dbReference type="Proteomes" id="UP001231649">
    <property type="component" value="Chromosome 24"/>
</dbReference>
<protein>
    <submittedName>
        <fullName evidence="1">Uncharacterized protein</fullName>
    </submittedName>
</protein>
<sequence>MGSIPRVSVVSGARTPVPTAPLPKHLVHLATSDNTALVYADETCNVRVSYAELEARTNSLARAISSRARPSGANRDGDYVIAVCMQPTHSTITTLLATWKAGAAYVPMEPSFPQARISHILKDAEPALVIYDETANPSMFSGSGVPAVSYEELAHEASGLSADVVQDREVLAPSRNESIAIVLYTSGSTGIPKGVRLSYSAICNRLWWQFHTFPYSDSEVNCVWKTALTFVDSVCEIWGPLLHGRTLLILSRETTRDPQKLVNVLADNQIQRLVLVPTLLRSILMYLSLKPSERPLRNLKLWVCSGEILSKDLAAQFFKTFGDRNGFKLANFYGSTEVMGDVTYYVLESASQLDIHPTIPIGVPLDNSAVYLLDEEMNPARESEPGEVWVSGRNLAVGYVGGQGADKFVDNPHAAHPDFGRLYRTGDFGVLEKGVILYAGRTDSQIKIRGHRVDLQEVDRAVAAVDGVDKCVVLCYGLDRGNPEILAFVTIKPEARIAAKHIEAALKNSLTSYMIPQVIEVESIPLLVNGKVDRQALLKMYENTNNNDDSEIPLDIDYSSVAPSDMRAATALFETVGAVLGRAARAAISVRAGFYELGGNSLNSIYTITKLREKGYFIDISDFLGAANLGEVLSHMSTSPHSEADDSELFTAEPLADEHKQQVIEMIVSSFYNKAELEQFLKHEIETNDYAVLISDTWPALINANLSVVLKNPSGSLVAVALNFDARDEPEVESEETGGLMKIMIFLEFVESSVRDSMLPKGKGTILHSFMMATAETLTPRENVAAIRALENATMNVAKERGFLGVFTTNTSPLTQQLGTDVLGYQTLLDYQINQYVDPNGDRIFGKAPDDMRAIMPKPKAFGKNSRKRLRALRCYAEKARQQKNESSCDTSIATDTSEVYPERYVQASCSTFDDNKEMLHNKKNKEIEPYQLTGRRIVEIGYFMKQLQEIGDHSSIDEIKKRSENLVPELKLNGVFQKIEDLAYRLSFHAYSFVHNETNNLVESFNARVAKFVGGKRVNFSQRQSYGGRCAAAVIAYNSGSLQSTVHKYIFGTEANPEIIRLECYRQQLNLKRLEKKVKKKKIVKSSISKDIHYGEECQKVDMDDKDYEVAKKEFLSKLEISHEAKVQLERDTILQSASPLWLETRRKLLTASWFSTICKRRPNSNCAPLVKQILYGRDLGHVPSIKHGKNNEYTALRDLEKVLNSKIMQCGLFIDEEISFLGASPDGKCELGIVEIKCPSSAYGMDPEEAIKQKKIDFWKYAPNSSQLLVNTKNKWYFQIQGQLRVTGEKACVFAVWTGPGKIKYEIINKDDQFWKENMEVHLIRFYKNCLLPELIDPRFKRNMSLREHSSHSHNNTMKTHN</sequence>
<reference evidence="1" key="1">
    <citation type="submission" date="2023-03" db="EMBL/GenBank/DDBJ databases">
        <title>Chromosome-level genomes of two armyworms, Mythimna separata and Mythimna loreyi, provide insights into the biosynthesis and reception of sex pheromones.</title>
        <authorList>
            <person name="Zhao H."/>
        </authorList>
    </citation>
    <scope>NUCLEOTIDE SEQUENCE</scope>
    <source>
        <strain evidence="1">BeijingLab</strain>
    </source>
</reference>
<proteinExistence type="predicted"/>
<organism evidence="1 2">
    <name type="scientific">Mythimna loreyi</name>
    <dbReference type="NCBI Taxonomy" id="667449"/>
    <lineage>
        <taxon>Eukaryota</taxon>
        <taxon>Metazoa</taxon>
        <taxon>Ecdysozoa</taxon>
        <taxon>Arthropoda</taxon>
        <taxon>Hexapoda</taxon>
        <taxon>Insecta</taxon>
        <taxon>Pterygota</taxon>
        <taxon>Neoptera</taxon>
        <taxon>Endopterygota</taxon>
        <taxon>Lepidoptera</taxon>
        <taxon>Glossata</taxon>
        <taxon>Ditrysia</taxon>
        <taxon>Noctuoidea</taxon>
        <taxon>Noctuidae</taxon>
        <taxon>Noctuinae</taxon>
        <taxon>Hadenini</taxon>
        <taxon>Mythimna</taxon>
    </lineage>
</organism>
<evidence type="ECO:0000313" key="1">
    <source>
        <dbReference type="EMBL" id="KAJ8709572.1"/>
    </source>
</evidence>
<dbReference type="EMBL" id="CM056800">
    <property type="protein sequence ID" value="KAJ8709572.1"/>
    <property type="molecule type" value="Genomic_DNA"/>
</dbReference>
<keyword evidence="2" id="KW-1185">Reference proteome</keyword>
<comment type="caution">
    <text evidence="1">The sequence shown here is derived from an EMBL/GenBank/DDBJ whole genome shotgun (WGS) entry which is preliminary data.</text>
</comment>
<name>A0ACC2QA86_9NEOP</name>
<evidence type="ECO:0000313" key="2">
    <source>
        <dbReference type="Proteomes" id="UP001231649"/>
    </source>
</evidence>
<accession>A0ACC2QA86</accession>